<keyword evidence="2" id="KW-0472">Membrane</keyword>
<dbReference type="Pfam" id="PF03724">
    <property type="entry name" value="META"/>
    <property type="match status" value="1"/>
</dbReference>
<reference evidence="8 9" key="1">
    <citation type="submission" date="2023-05" db="EMBL/GenBank/DDBJ databases">
        <title>Sedimentitalea sp. nov. JM2-8.</title>
        <authorList>
            <person name="Huang J."/>
        </authorList>
    </citation>
    <scope>NUCLEOTIDE SEQUENCE [LARGE SCALE GENOMIC DNA]</scope>
    <source>
        <strain evidence="8 9">JM2-8</strain>
    </source>
</reference>
<evidence type="ECO:0000256" key="3">
    <source>
        <dbReference type="ARBA" id="ARBA00023139"/>
    </source>
</evidence>
<sequence>MMQRLSQLLPAGLAAAMVLAALPLAAPAWSNESAMITVTGQISYRQRIALLPGSTATVTVSDVSRADAPAQVLAEASIAAGQVPIPFSLEVPTEEMDERGRYALRATIRDAEGGLRWTTDTHIPVDPALAVNDLGMLMLVQVAAPAGMTEATYVCGDRIVSARFSPNALQLVIDGETRDLAPARSASGARYAAEDGTLAFWDKGASALLQTGGLETECIKQTARATEITGGVWRVEDINGRGTVDNAMTSLEFTPDGRVSGRGGCNQYTGSYTREGDTLTFGPLASTQMACVPALGDQEQKFFQVLSGPVTVSFDATGAMTLTNAGDQSITARR</sequence>
<keyword evidence="3" id="KW-0564">Palmitate</keyword>
<dbReference type="InterPro" id="IPR018660">
    <property type="entry name" value="MliC"/>
</dbReference>
<gene>
    <name evidence="8" type="ORF">QO034_07575</name>
</gene>
<accession>A0ABT7FCW9</accession>
<dbReference type="SUPFAM" id="SSF141488">
    <property type="entry name" value="YdhA-like"/>
    <property type="match status" value="1"/>
</dbReference>
<evidence type="ECO:0000259" key="6">
    <source>
        <dbReference type="Pfam" id="PF03724"/>
    </source>
</evidence>
<dbReference type="InterPro" id="IPR053147">
    <property type="entry name" value="Hsp_HslJ-like"/>
</dbReference>
<feature type="signal peptide" evidence="5">
    <location>
        <begin position="1"/>
        <end position="20"/>
    </location>
</feature>
<dbReference type="Gene3D" id="2.40.128.200">
    <property type="match status" value="1"/>
</dbReference>
<evidence type="ECO:0000256" key="1">
    <source>
        <dbReference type="ARBA" id="ARBA00022729"/>
    </source>
</evidence>
<dbReference type="Pfam" id="PF09864">
    <property type="entry name" value="MliC"/>
    <property type="match status" value="1"/>
</dbReference>
<name>A0ABT7FCW9_9RHOB</name>
<dbReference type="PANTHER" id="PTHR35535">
    <property type="entry name" value="HEAT SHOCK PROTEIN HSLJ"/>
    <property type="match status" value="1"/>
</dbReference>
<evidence type="ECO:0000313" key="8">
    <source>
        <dbReference type="EMBL" id="MDK3072964.1"/>
    </source>
</evidence>
<dbReference type="Gene3D" id="2.40.128.270">
    <property type="match status" value="1"/>
</dbReference>
<evidence type="ECO:0000313" key="9">
    <source>
        <dbReference type="Proteomes" id="UP001227126"/>
    </source>
</evidence>
<dbReference type="InterPro" id="IPR039366">
    <property type="entry name" value="Pilotin"/>
</dbReference>
<feature type="chain" id="PRO_5045448376" evidence="5">
    <location>
        <begin position="21"/>
        <end position="334"/>
    </location>
</feature>
<evidence type="ECO:0000259" key="7">
    <source>
        <dbReference type="Pfam" id="PF09864"/>
    </source>
</evidence>
<dbReference type="RefSeq" id="WP_284484903.1">
    <property type="nucleotide sequence ID" value="NZ_JASNJE010000006.1"/>
</dbReference>
<evidence type="ECO:0000256" key="5">
    <source>
        <dbReference type="SAM" id="SignalP"/>
    </source>
</evidence>
<comment type="caution">
    <text evidence="8">The sequence shown here is derived from an EMBL/GenBank/DDBJ whole genome shotgun (WGS) entry which is preliminary data.</text>
</comment>
<evidence type="ECO:0000256" key="4">
    <source>
        <dbReference type="ARBA" id="ARBA00023288"/>
    </source>
</evidence>
<dbReference type="Proteomes" id="UP001227126">
    <property type="component" value="Unassembled WGS sequence"/>
</dbReference>
<dbReference type="InterPro" id="IPR038670">
    <property type="entry name" value="HslJ-like_sf"/>
</dbReference>
<dbReference type="EMBL" id="JASNJE010000006">
    <property type="protein sequence ID" value="MDK3072964.1"/>
    <property type="molecule type" value="Genomic_DNA"/>
</dbReference>
<feature type="domain" description="C-type lysozyme inhibitor" evidence="7">
    <location>
        <begin position="153"/>
        <end position="213"/>
    </location>
</feature>
<evidence type="ECO:0000256" key="2">
    <source>
        <dbReference type="ARBA" id="ARBA00023136"/>
    </source>
</evidence>
<dbReference type="PANTHER" id="PTHR35535:SF2">
    <property type="entry name" value="DUF306 DOMAIN-CONTAINING PROTEIN"/>
    <property type="match status" value="1"/>
</dbReference>
<keyword evidence="4" id="KW-0449">Lipoprotein</keyword>
<proteinExistence type="predicted"/>
<feature type="domain" description="DUF306" evidence="6">
    <location>
        <begin position="227"/>
        <end position="329"/>
    </location>
</feature>
<dbReference type="Pfam" id="PF09619">
    <property type="entry name" value="YscW"/>
    <property type="match status" value="1"/>
</dbReference>
<keyword evidence="9" id="KW-1185">Reference proteome</keyword>
<dbReference type="InterPro" id="IPR036328">
    <property type="entry name" value="MliC_sf"/>
</dbReference>
<organism evidence="8 9">
    <name type="scientific">Sedimentitalea xiamensis</name>
    <dbReference type="NCBI Taxonomy" id="3050037"/>
    <lineage>
        <taxon>Bacteria</taxon>
        <taxon>Pseudomonadati</taxon>
        <taxon>Pseudomonadota</taxon>
        <taxon>Alphaproteobacteria</taxon>
        <taxon>Rhodobacterales</taxon>
        <taxon>Paracoccaceae</taxon>
        <taxon>Sedimentitalea</taxon>
    </lineage>
</organism>
<dbReference type="InterPro" id="IPR005184">
    <property type="entry name" value="DUF306_Meta_HslJ"/>
</dbReference>
<keyword evidence="1 5" id="KW-0732">Signal</keyword>
<protein>
    <submittedName>
        <fullName evidence="8">META domain-containing protein</fullName>
    </submittedName>
</protein>